<evidence type="ECO:0000313" key="8">
    <source>
        <dbReference type="EMBL" id="ODQ62503.1"/>
    </source>
</evidence>
<dbReference type="OrthoDB" id="2138173at2759"/>
<keyword evidence="5" id="KW-0560">Oxidoreductase</keyword>
<dbReference type="InterPro" id="IPR000415">
    <property type="entry name" value="Nitroreductase-like"/>
</dbReference>
<dbReference type="STRING" id="683960.A0A1E3PAR9"/>
<comment type="similarity">
    <text evidence="3">Belongs to the nitroreductase family.</text>
</comment>
<evidence type="ECO:0000256" key="6">
    <source>
        <dbReference type="ARBA" id="ARBA00023242"/>
    </source>
</evidence>
<dbReference type="GO" id="GO:0016491">
    <property type="term" value="F:oxidoreductase activity"/>
    <property type="evidence" value="ECO:0007669"/>
    <property type="project" value="UniProtKB-KW"/>
</dbReference>
<feature type="domain" description="Nitroreductase" evidence="7">
    <location>
        <begin position="8"/>
        <end position="169"/>
    </location>
</feature>
<name>A0A1E3PAR9_WICAA</name>
<dbReference type="AlphaFoldDB" id="A0A1E3PAR9"/>
<dbReference type="Pfam" id="PF00881">
    <property type="entry name" value="Nitroreductase"/>
    <property type="match status" value="1"/>
</dbReference>
<dbReference type="RefSeq" id="XP_019041710.1">
    <property type="nucleotide sequence ID" value="XM_019186137.1"/>
</dbReference>
<evidence type="ECO:0000256" key="1">
    <source>
        <dbReference type="ARBA" id="ARBA00004123"/>
    </source>
</evidence>
<proteinExistence type="inferred from homology"/>
<dbReference type="FunFam" id="3.40.109.10:FF:000001">
    <property type="entry name" value="Nitroreductase family"/>
    <property type="match status" value="1"/>
</dbReference>
<dbReference type="GO" id="GO:0005634">
    <property type="term" value="C:nucleus"/>
    <property type="evidence" value="ECO:0007669"/>
    <property type="project" value="UniProtKB-SubCell"/>
</dbReference>
<evidence type="ECO:0000256" key="2">
    <source>
        <dbReference type="ARBA" id="ARBA00004496"/>
    </source>
</evidence>
<evidence type="ECO:0000256" key="4">
    <source>
        <dbReference type="ARBA" id="ARBA00022490"/>
    </source>
</evidence>
<organism evidence="8 9">
    <name type="scientific">Wickerhamomyces anomalus (strain ATCC 58044 / CBS 1984 / NCYC 433 / NRRL Y-366-8)</name>
    <name type="common">Yeast</name>
    <name type="synonym">Hansenula anomala</name>
    <dbReference type="NCBI Taxonomy" id="683960"/>
    <lineage>
        <taxon>Eukaryota</taxon>
        <taxon>Fungi</taxon>
        <taxon>Dikarya</taxon>
        <taxon>Ascomycota</taxon>
        <taxon>Saccharomycotina</taxon>
        <taxon>Saccharomycetes</taxon>
        <taxon>Phaffomycetales</taxon>
        <taxon>Wickerhamomycetaceae</taxon>
        <taxon>Wickerhamomyces</taxon>
    </lineage>
</organism>
<dbReference type="EMBL" id="KV454208">
    <property type="protein sequence ID" value="ODQ62503.1"/>
    <property type="molecule type" value="Genomic_DNA"/>
</dbReference>
<sequence length="191" mass="21218">MSQFLKTITSRRTHYALQNTLPEGVTVDQVQSIVQQIVKHTPTSFNSQTVRAVIVTGELHKQIWGSVADAIENESGKKRPISAKDEAYGSIIFFDEEETVKKFQTDFAIYAPYFPIWATTANGAAQINTWAALQEIGLGGHLQHYNGYVQAALGDRVPKSWSVQAQIVFGTPVSGPYEKTFIDNEVKVLDK</sequence>
<dbReference type="GeneID" id="30203383"/>
<dbReference type="GO" id="GO:0034599">
    <property type="term" value="P:cellular response to oxidative stress"/>
    <property type="evidence" value="ECO:0007669"/>
    <property type="project" value="InterPro"/>
</dbReference>
<gene>
    <name evidence="8" type="ORF">WICANDRAFT_88118</name>
</gene>
<protein>
    <recommendedName>
        <fullName evidence="7">Nitroreductase domain-containing protein</fullName>
    </recommendedName>
</protein>
<evidence type="ECO:0000256" key="3">
    <source>
        <dbReference type="ARBA" id="ARBA00007118"/>
    </source>
</evidence>
<accession>A0A1E3PAR9</accession>
<keyword evidence="9" id="KW-1185">Reference proteome</keyword>
<keyword evidence="6" id="KW-0539">Nucleus</keyword>
<comment type="subcellular location">
    <subcellularLocation>
        <location evidence="2">Cytoplasm</location>
    </subcellularLocation>
    <subcellularLocation>
        <location evidence="1">Nucleus</location>
    </subcellularLocation>
</comment>
<dbReference type="Proteomes" id="UP000094112">
    <property type="component" value="Unassembled WGS sequence"/>
</dbReference>
<dbReference type="SUPFAM" id="SSF55469">
    <property type="entry name" value="FMN-dependent nitroreductase-like"/>
    <property type="match status" value="1"/>
</dbReference>
<dbReference type="InterPro" id="IPR029479">
    <property type="entry name" value="Nitroreductase"/>
</dbReference>
<evidence type="ECO:0000313" key="9">
    <source>
        <dbReference type="Proteomes" id="UP000094112"/>
    </source>
</evidence>
<reference evidence="8 9" key="1">
    <citation type="journal article" date="2016" name="Proc. Natl. Acad. Sci. U.S.A.">
        <title>Comparative genomics of biotechnologically important yeasts.</title>
        <authorList>
            <person name="Riley R."/>
            <person name="Haridas S."/>
            <person name="Wolfe K.H."/>
            <person name="Lopes M.R."/>
            <person name="Hittinger C.T."/>
            <person name="Goeker M."/>
            <person name="Salamov A.A."/>
            <person name="Wisecaver J.H."/>
            <person name="Long T.M."/>
            <person name="Calvey C.H."/>
            <person name="Aerts A.L."/>
            <person name="Barry K.W."/>
            <person name="Choi C."/>
            <person name="Clum A."/>
            <person name="Coughlan A.Y."/>
            <person name="Deshpande S."/>
            <person name="Douglass A.P."/>
            <person name="Hanson S.J."/>
            <person name="Klenk H.-P."/>
            <person name="LaButti K.M."/>
            <person name="Lapidus A."/>
            <person name="Lindquist E.A."/>
            <person name="Lipzen A.M."/>
            <person name="Meier-Kolthoff J.P."/>
            <person name="Ohm R.A."/>
            <person name="Otillar R.P."/>
            <person name="Pangilinan J.L."/>
            <person name="Peng Y."/>
            <person name="Rokas A."/>
            <person name="Rosa C.A."/>
            <person name="Scheuner C."/>
            <person name="Sibirny A.A."/>
            <person name="Slot J.C."/>
            <person name="Stielow J.B."/>
            <person name="Sun H."/>
            <person name="Kurtzman C.P."/>
            <person name="Blackwell M."/>
            <person name="Grigoriev I.V."/>
            <person name="Jeffries T.W."/>
        </authorList>
    </citation>
    <scope>NUCLEOTIDE SEQUENCE [LARGE SCALE GENOMIC DNA]</scope>
    <source>
        <strain evidence="9">ATCC 58044 / CBS 1984 / NCYC 433 / NRRL Y-366-8</strain>
    </source>
</reference>
<dbReference type="Gene3D" id="3.40.109.10">
    <property type="entry name" value="NADH Oxidase"/>
    <property type="match status" value="1"/>
</dbReference>
<dbReference type="InterPro" id="IPR033877">
    <property type="entry name" value="Frm2/Hbn1"/>
</dbReference>
<evidence type="ECO:0000256" key="5">
    <source>
        <dbReference type="ARBA" id="ARBA00023002"/>
    </source>
</evidence>
<evidence type="ECO:0000259" key="7">
    <source>
        <dbReference type="Pfam" id="PF00881"/>
    </source>
</evidence>
<keyword evidence="4" id="KW-0963">Cytoplasm</keyword>
<dbReference type="GO" id="GO:0005737">
    <property type="term" value="C:cytoplasm"/>
    <property type="evidence" value="ECO:0007669"/>
    <property type="project" value="UniProtKB-SubCell"/>
</dbReference>
<dbReference type="PANTHER" id="PTHR43035:SF1">
    <property type="entry name" value="FATTY ACID REPRESSION MUTANT PROTEIN 2-RELATED"/>
    <property type="match status" value="1"/>
</dbReference>
<dbReference type="PANTHER" id="PTHR43035">
    <property type="entry name" value="FATTY ACID REPRESSION MUTANT PROTEIN 2-RELATED"/>
    <property type="match status" value="1"/>
</dbReference>